<evidence type="ECO:0000259" key="2">
    <source>
        <dbReference type="Pfam" id="PF14856"/>
    </source>
</evidence>
<dbReference type="Proteomes" id="UP001303760">
    <property type="component" value="Unassembled WGS sequence"/>
</dbReference>
<reference evidence="3" key="1">
    <citation type="journal article" date="2023" name="Mol. Phylogenet. Evol.">
        <title>Genome-scale phylogeny and comparative genomics of the fungal order Sordariales.</title>
        <authorList>
            <person name="Hensen N."/>
            <person name="Bonometti L."/>
            <person name="Westerberg I."/>
            <person name="Brannstrom I.O."/>
            <person name="Guillou S."/>
            <person name="Cros-Aarteil S."/>
            <person name="Calhoun S."/>
            <person name="Haridas S."/>
            <person name="Kuo A."/>
            <person name="Mondo S."/>
            <person name="Pangilinan J."/>
            <person name="Riley R."/>
            <person name="LaButti K."/>
            <person name="Andreopoulos B."/>
            <person name="Lipzen A."/>
            <person name="Chen C."/>
            <person name="Yan M."/>
            <person name="Daum C."/>
            <person name="Ng V."/>
            <person name="Clum A."/>
            <person name="Steindorff A."/>
            <person name="Ohm R.A."/>
            <person name="Martin F."/>
            <person name="Silar P."/>
            <person name="Natvig D.O."/>
            <person name="Lalanne C."/>
            <person name="Gautier V."/>
            <person name="Ament-Velasquez S.L."/>
            <person name="Kruys A."/>
            <person name="Hutchinson M.I."/>
            <person name="Powell A.J."/>
            <person name="Barry K."/>
            <person name="Miller A.N."/>
            <person name="Grigoriev I.V."/>
            <person name="Debuchy R."/>
            <person name="Gladieux P."/>
            <person name="Hiltunen Thoren M."/>
            <person name="Johannesson H."/>
        </authorList>
    </citation>
    <scope>NUCLEOTIDE SEQUENCE</scope>
    <source>
        <strain evidence="3">CBS 532.94</strain>
    </source>
</reference>
<comment type="caution">
    <text evidence="3">The sequence shown here is derived from an EMBL/GenBank/DDBJ whole genome shotgun (WGS) entry which is preliminary data.</text>
</comment>
<name>A0AAN7C074_9PEZI</name>
<organism evidence="3 4">
    <name type="scientific">Achaetomium macrosporum</name>
    <dbReference type="NCBI Taxonomy" id="79813"/>
    <lineage>
        <taxon>Eukaryota</taxon>
        <taxon>Fungi</taxon>
        <taxon>Dikarya</taxon>
        <taxon>Ascomycota</taxon>
        <taxon>Pezizomycotina</taxon>
        <taxon>Sordariomycetes</taxon>
        <taxon>Sordariomycetidae</taxon>
        <taxon>Sordariales</taxon>
        <taxon>Chaetomiaceae</taxon>
        <taxon>Achaetomium</taxon>
    </lineage>
</organism>
<gene>
    <name evidence="3" type="ORF">C8A03DRAFT_39426</name>
</gene>
<evidence type="ECO:0000313" key="4">
    <source>
        <dbReference type="Proteomes" id="UP001303760"/>
    </source>
</evidence>
<feature type="domain" description="Ecp2 effector protein-like" evidence="2">
    <location>
        <begin position="68"/>
        <end position="169"/>
    </location>
</feature>
<sequence>MQIFNLLAIAAFFAMIHCAPKNITSDQLSGHFQPPHGHIQPSNGVWYRNSSTDDTQGAKLTLDNVNVCGASSFENQASTGSPLAKGCLKLRRNLAGPGIWPVDVFSQHTLAKYGTCAFGVNANGGVDGKATVFKVGNEDIRDMIAHSIFIFRWEDAGLNKVGTRGFMPCQPDGLLIERVIYHA</sequence>
<accession>A0AAN7C074</accession>
<reference evidence="3" key="2">
    <citation type="submission" date="2023-05" db="EMBL/GenBank/DDBJ databases">
        <authorList>
            <consortium name="Lawrence Berkeley National Laboratory"/>
            <person name="Steindorff A."/>
            <person name="Hensen N."/>
            <person name="Bonometti L."/>
            <person name="Westerberg I."/>
            <person name="Brannstrom I.O."/>
            <person name="Guillou S."/>
            <person name="Cros-Aarteil S."/>
            <person name="Calhoun S."/>
            <person name="Haridas S."/>
            <person name="Kuo A."/>
            <person name="Mondo S."/>
            <person name="Pangilinan J."/>
            <person name="Riley R."/>
            <person name="Labutti K."/>
            <person name="Andreopoulos B."/>
            <person name="Lipzen A."/>
            <person name="Chen C."/>
            <person name="Yanf M."/>
            <person name="Daum C."/>
            <person name="Ng V."/>
            <person name="Clum A."/>
            <person name="Ohm R."/>
            <person name="Martin F."/>
            <person name="Silar P."/>
            <person name="Natvig D."/>
            <person name="Lalanne C."/>
            <person name="Gautier V."/>
            <person name="Ament-Velasquez S.L."/>
            <person name="Kruys A."/>
            <person name="Hutchinson M.I."/>
            <person name="Powell A.J."/>
            <person name="Barry K."/>
            <person name="Miller A.N."/>
            <person name="Grigoriev I.V."/>
            <person name="Debuchy R."/>
            <person name="Gladieux P."/>
            <person name="Thoren M.H."/>
            <person name="Johannesson H."/>
        </authorList>
    </citation>
    <scope>NUCLEOTIDE SEQUENCE</scope>
    <source>
        <strain evidence="3">CBS 532.94</strain>
    </source>
</reference>
<proteinExistence type="predicted"/>
<dbReference type="Pfam" id="PF14856">
    <property type="entry name" value="Hce2"/>
    <property type="match status" value="1"/>
</dbReference>
<evidence type="ECO:0000256" key="1">
    <source>
        <dbReference type="SAM" id="SignalP"/>
    </source>
</evidence>
<keyword evidence="1" id="KW-0732">Signal</keyword>
<protein>
    <submittedName>
        <fullName evidence="3">Necrosis-inducing factor-domain-containing protein</fullName>
    </submittedName>
</protein>
<keyword evidence="4" id="KW-1185">Reference proteome</keyword>
<evidence type="ECO:0000313" key="3">
    <source>
        <dbReference type="EMBL" id="KAK4232911.1"/>
    </source>
</evidence>
<feature type="chain" id="PRO_5043019654" evidence="1">
    <location>
        <begin position="19"/>
        <end position="183"/>
    </location>
</feature>
<dbReference type="InterPro" id="IPR029226">
    <property type="entry name" value="Ecp2-like"/>
</dbReference>
<dbReference type="AlphaFoldDB" id="A0AAN7C074"/>
<feature type="signal peptide" evidence="1">
    <location>
        <begin position="1"/>
        <end position="18"/>
    </location>
</feature>
<dbReference type="EMBL" id="MU860776">
    <property type="protein sequence ID" value="KAK4232911.1"/>
    <property type="molecule type" value="Genomic_DNA"/>
</dbReference>